<proteinExistence type="predicted"/>
<dbReference type="GO" id="GO:0008270">
    <property type="term" value="F:zinc ion binding"/>
    <property type="evidence" value="ECO:0007669"/>
    <property type="project" value="InterPro"/>
</dbReference>
<dbReference type="AlphaFoldDB" id="A0A194XAV0"/>
<name>A0A194XAV0_MOLSC</name>
<gene>
    <name evidence="2" type="ORF">LY89DRAFT_733151</name>
</gene>
<dbReference type="Proteomes" id="UP000070700">
    <property type="component" value="Unassembled WGS sequence"/>
</dbReference>
<dbReference type="GeneID" id="28829491"/>
<dbReference type="KEGG" id="psco:LY89DRAFT_733151"/>
<dbReference type="InterPro" id="IPR036875">
    <property type="entry name" value="Znf_CCHC_sf"/>
</dbReference>
<evidence type="ECO:0000313" key="2">
    <source>
        <dbReference type="EMBL" id="KUJ17288.1"/>
    </source>
</evidence>
<accession>A0A194XAV0</accession>
<keyword evidence="3" id="KW-1185">Reference proteome</keyword>
<dbReference type="OrthoDB" id="3563591at2759"/>
<dbReference type="Gene3D" id="4.10.60.10">
    <property type="entry name" value="Zinc finger, CCHC-type"/>
    <property type="match status" value="1"/>
</dbReference>
<dbReference type="InParanoid" id="A0A194XAV0"/>
<evidence type="ECO:0000313" key="3">
    <source>
        <dbReference type="Proteomes" id="UP000070700"/>
    </source>
</evidence>
<dbReference type="GO" id="GO:0003676">
    <property type="term" value="F:nucleic acid binding"/>
    <property type="evidence" value="ECO:0007669"/>
    <property type="project" value="InterPro"/>
</dbReference>
<organism evidence="2 3">
    <name type="scientific">Mollisia scopiformis</name>
    <name type="common">Conifer needle endophyte fungus</name>
    <name type="synonym">Phialocephala scopiformis</name>
    <dbReference type="NCBI Taxonomy" id="149040"/>
    <lineage>
        <taxon>Eukaryota</taxon>
        <taxon>Fungi</taxon>
        <taxon>Dikarya</taxon>
        <taxon>Ascomycota</taxon>
        <taxon>Pezizomycotina</taxon>
        <taxon>Leotiomycetes</taxon>
        <taxon>Helotiales</taxon>
        <taxon>Mollisiaceae</taxon>
        <taxon>Mollisia</taxon>
    </lineage>
</organism>
<feature type="region of interest" description="Disordered" evidence="1">
    <location>
        <begin position="1"/>
        <end position="34"/>
    </location>
</feature>
<evidence type="ECO:0008006" key="4">
    <source>
        <dbReference type="Google" id="ProtNLM"/>
    </source>
</evidence>
<dbReference type="RefSeq" id="XP_018071643.1">
    <property type="nucleotide sequence ID" value="XM_018219765.1"/>
</dbReference>
<feature type="region of interest" description="Disordered" evidence="1">
    <location>
        <begin position="87"/>
        <end position="107"/>
    </location>
</feature>
<feature type="compositionally biased region" description="Gly residues" evidence="1">
    <location>
        <begin position="15"/>
        <end position="27"/>
    </location>
</feature>
<feature type="compositionally biased region" description="Basic and acidic residues" evidence="1">
    <location>
        <begin position="1"/>
        <end position="11"/>
    </location>
</feature>
<reference evidence="2 3" key="1">
    <citation type="submission" date="2015-10" db="EMBL/GenBank/DDBJ databases">
        <title>Full genome of DAOMC 229536 Phialocephala scopiformis, a fungal endophyte of spruce producing the potent anti-insectan compound rugulosin.</title>
        <authorList>
            <consortium name="DOE Joint Genome Institute"/>
            <person name="Walker A.K."/>
            <person name="Frasz S.L."/>
            <person name="Seifert K.A."/>
            <person name="Miller J.D."/>
            <person name="Mondo S.J."/>
            <person name="Labutti K."/>
            <person name="Lipzen A."/>
            <person name="Dockter R."/>
            <person name="Kennedy M."/>
            <person name="Grigoriev I.V."/>
            <person name="Spatafora J.W."/>
        </authorList>
    </citation>
    <scope>NUCLEOTIDE SEQUENCE [LARGE SCALE GENOMIC DNA]</scope>
    <source>
        <strain evidence="2 3">CBS 120377</strain>
    </source>
</reference>
<feature type="compositionally biased region" description="Polar residues" evidence="1">
    <location>
        <begin position="87"/>
        <end position="101"/>
    </location>
</feature>
<evidence type="ECO:0000256" key="1">
    <source>
        <dbReference type="SAM" id="MobiDB-lite"/>
    </source>
</evidence>
<dbReference type="SUPFAM" id="SSF57756">
    <property type="entry name" value="Retrovirus zinc finger-like domains"/>
    <property type="match status" value="1"/>
</dbReference>
<dbReference type="EMBL" id="KQ947414">
    <property type="protein sequence ID" value="KUJ17288.1"/>
    <property type="molecule type" value="Genomic_DNA"/>
</dbReference>
<feature type="region of interest" description="Disordered" evidence="1">
    <location>
        <begin position="46"/>
        <end position="73"/>
    </location>
</feature>
<sequence length="294" mass="31950">MAYKGKNDNGKKGGNKGAGAKSGGNGGGKKHCDNCGPNNTHVTADCFKNKKRSNDTKQNPKTKDSAKPPSRPCSHCGGPHYDNQCPNNTGGQTNKPQNGKTPSRPCKHCQQSGHFDSACPTLTNNASSTVPWQNQNQPFNQPCPSCGQAHHCNQCPNRPQLPQGQYVQTTTEVYGQLGALINALQANPSQANAIIGEWQGVYGQQQQQPAAPIFQQQQPQAPAFSLQPLAVWHNNGEDVHFAQPYEETSMFGQQAEQRGTYMQQWHTNSTNFGAVPDAMDRDGDVVMSEWDYLG</sequence>
<protein>
    <recommendedName>
        <fullName evidence="4">CCHC-type domain-containing protein</fullName>
    </recommendedName>
</protein>